<dbReference type="EMBL" id="CP117880">
    <property type="protein sequence ID" value="WDF70381.1"/>
    <property type="molecule type" value="Genomic_DNA"/>
</dbReference>
<evidence type="ECO:0000313" key="4">
    <source>
        <dbReference type="EMBL" id="WDF70381.1"/>
    </source>
</evidence>
<name>A0ABY7WLA4_9SPHI</name>
<keyword evidence="5" id="KW-1185">Reference proteome</keyword>
<keyword evidence="1" id="KW-0472">Membrane</keyword>
<evidence type="ECO:0000313" key="5">
    <source>
        <dbReference type="Proteomes" id="UP001221558"/>
    </source>
</evidence>
<evidence type="ECO:0000259" key="2">
    <source>
        <dbReference type="Pfam" id="PF04773"/>
    </source>
</evidence>
<protein>
    <submittedName>
        <fullName evidence="4">FecR family protein</fullName>
    </submittedName>
</protein>
<evidence type="ECO:0000259" key="3">
    <source>
        <dbReference type="Pfam" id="PF16344"/>
    </source>
</evidence>
<dbReference type="InterPro" id="IPR006860">
    <property type="entry name" value="FecR"/>
</dbReference>
<keyword evidence="1" id="KW-0812">Transmembrane</keyword>
<dbReference type="Pfam" id="PF16344">
    <property type="entry name" value="FecR_C"/>
    <property type="match status" value="1"/>
</dbReference>
<reference evidence="4 5" key="1">
    <citation type="submission" date="2023-02" db="EMBL/GenBank/DDBJ databases">
        <title>Genome sequence of Sphingobacterium sp. KACC 22765.</title>
        <authorList>
            <person name="Kim S."/>
            <person name="Heo J."/>
            <person name="Kwon S.-W."/>
        </authorList>
    </citation>
    <scope>NUCLEOTIDE SEQUENCE [LARGE SCALE GENOMIC DNA]</scope>
    <source>
        <strain evidence="4 5">KACC 22765</strain>
    </source>
</reference>
<feature type="domain" description="FecR protein" evidence="2">
    <location>
        <begin position="192"/>
        <end position="285"/>
    </location>
</feature>
<dbReference type="PANTHER" id="PTHR30273:SF2">
    <property type="entry name" value="PROTEIN FECR"/>
    <property type="match status" value="1"/>
</dbReference>
<dbReference type="RefSeq" id="WP_274269090.1">
    <property type="nucleotide sequence ID" value="NZ_CP117880.1"/>
</dbReference>
<dbReference type="PANTHER" id="PTHR30273">
    <property type="entry name" value="PERIPLASMIC SIGNAL SENSOR AND SIGMA FACTOR ACTIVATOR FECR-RELATED"/>
    <property type="match status" value="1"/>
</dbReference>
<keyword evidence="1" id="KW-1133">Transmembrane helix</keyword>
<gene>
    <name evidence="4" type="ORF">PQ465_08375</name>
</gene>
<evidence type="ECO:0000256" key="1">
    <source>
        <dbReference type="SAM" id="Phobius"/>
    </source>
</evidence>
<dbReference type="Proteomes" id="UP001221558">
    <property type="component" value="Chromosome"/>
</dbReference>
<dbReference type="InterPro" id="IPR032508">
    <property type="entry name" value="FecR_C"/>
</dbReference>
<organism evidence="4 5">
    <name type="scientific">Sphingobacterium oryzagri</name>
    <dbReference type="NCBI Taxonomy" id="3025669"/>
    <lineage>
        <taxon>Bacteria</taxon>
        <taxon>Pseudomonadati</taxon>
        <taxon>Bacteroidota</taxon>
        <taxon>Sphingobacteriia</taxon>
        <taxon>Sphingobacteriales</taxon>
        <taxon>Sphingobacteriaceae</taxon>
        <taxon>Sphingobacterium</taxon>
    </lineage>
</organism>
<proteinExistence type="predicted"/>
<sequence>MKEQRTKQLFRRSISQKLTESEIAELDVLLAELSDDMQEKLYFEACDEALAAKNSDVVPPFSYEEKQRILAEIVTKNTSDVKYPRRRVYRKFVPYVAACFVLALTAFSLFFLPRPSEVVNYGSLPSASTVAEDLDPGQERAVLTMEDGRSITLDTIAVGNQVNGLDFKIVRLSSGELQYQTFQTTRFPQEHVIHTPKGGTINVILPDGSKVWLNAASSLTFNSDMQSADRRVEVDGEVYFEVAKRKKQRFIVKSRTSEIQVLGTKFNVNTYQGNQTKVGLLEGSVLLKTAKVTRRMKPSELAVIQANGYTKTTSLTNISDIILWKQGIFHFQDTSPEVLANELSRWYNIDVSVQGKELGHRINGKIARDLKLSKMMEVLDFLGLSATYKENKLIIKTKKT</sequence>
<dbReference type="Pfam" id="PF04773">
    <property type="entry name" value="FecR"/>
    <property type="match status" value="1"/>
</dbReference>
<feature type="domain" description="Protein FecR C-terminal" evidence="3">
    <location>
        <begin position="329"/>
        <end position="394"/>
    </location>
</feature>
<dbReference type="Gene3D" id="3.55.50.30">
    <property type="match status" value="1"/>
</dbReference>
<dbReference type="InterPro" id="IPR012373">
    <property type="entry name" value="Ferrdict_sens_TM"/>
</dbReference>
<accession>A0ABY7WLA4</accession>
<dbReference type="Gene3D" id="2.60.120.1440">
    <property type="match status" value="1"/>
</dbReference>
<feature type="transmembrane region" description="Helical" evidence="1">
    <location>
        <begin position="92"/>
        <end position="112"/>
    </location>
</feature>